<evidence type="ECO:0000313" key="2">
    <source>
        <dbReference type="EMBL" id="DAD85926.1"/>
    </source>
</evidence>
<reference evidence="2" key="1">
    <citation type="journal article" date="2021" name="Proc. Natl. Acad. Sci. U.S.A.">
        <title>A Catalog of Tens of Thousands of Viruses from Human Metagenomes Reveals Hidden Associations with Chronic Diseases.</title>
        <authorList>
            <person name="Tisza M.J."/>
            <person name="Buck C.B."/>
        </authorList>
    </citation>
    <scope>NUCLEOTIDE SEQUENCE</scope>
    <source>
        <strain evidence="2">Ct4bw6</strain>
    </source>
</reference>
<feature type="compositionally biased region" description="Acidic residues" evidence="1">
    <location>
        <begin position="157"/>
        <end position="177"/>
    </location>
</feature>
<sequence length="177" mass="19340">MALTFDFTNYKDTSTAHVAPGTYHAEVSDFEETTSKAGNAMFVVYLEIIEGPHAGQQIIDRLPQTEKAMFRSAAFLQALGVKIAKKKISLSPRSLIGRPVDIVVEDGEPYNGRVRSEVREYLRATKPAKAEAADDPMADEIDEPAEAEVTAKPSPGEDVEDSVELDVDALDIDDLDL</sequence>
<dbReference type="InterPro" id="IPR007731">
    <property type="entry name" value="DUF669"/>
</dbReference>
<feature type="compositionally biased region" description="Acidic residues" evidence="1">
    <location>
        <begin position="133"/>
        <end position="146"/>
    </location>
</feature>
<feature type="region of interest" description="Disordered" evidence="1">
    <location>
        <begin position="126"/>
        <end position="177"/>
    </location>
</feature>
<protein>
    <recommendedName>
        <fullName evidence="3">DUF669 domain-containing protein</fullName>
    </recommendedName>
</protein>
<dbReference type="Pfam" id="PF05037">
    <property type="entry name" value="DUF669"/>
    <property type="match status" value="1"/>
</dbReference>
<name>A0A8S5MUA9_9VIRU</name>
<evidence type="ECO:0008006" key="3">
    <source>
        <dbReference type="Google" id="ProtNLM"/>
    </source>
</evidence>
<evidence type="ECO:0000256" key="1">
    <source>
        <dbReference type="SAM" id="MobiDB-lite"/>
    </source>
</evidence>
<dbReference type="EMBL" id="BK014991">
    <property type="protein sequence ID" value="DAD85926.1"/>
    <property type="molecule type" value="Genomic_DNA"/>
</dbReference>
<accession>A0A8S5MUA9</accession>
<organism evidence="2">
    <name type="scientific">Phage sp. ct4bw6</name>
    <dbReference type="NCBI Taxonomy" id="2826747"/>
    <lineage>
        <taxon>Viruses</taxon>
    </lineage>
</organism>
<proteinExistence type="predicted"/>